<reference evidence="2 3" key="1">
    <citation type="submission" date="2023-01" db="EMBL/GenBank/DDBJ databases">
        <title>Analysis of 21 Apiospora genomes using comparative genomics revels a genus with tremendous synthesis potential of carbohydrate active enzymes and secondary metabolites.</title>
        <authorList>
            <person name="Sorensen T."/>
        </authorList>
    </citation>
    <scope>NUCLEOTIDE SEQUENCE [LARGE SCALE GENOMIC DNA]</scope>
    <source>
        <strain evidence="2 3">CBS 117206</strain>
    </source>
</reference>
<evidence type="ECO:0000313" key="3">
    <source>
        <dbReference type="Proteomes" id="UP001392437"/>
    </source>
</evidence>
<feature type="signal peptide" evidence="1">
    <location>
        <begin position="1"/>
        <end position="19"/>
    </location>
</feature>
<dbReference type="Proteomes" id="UP001392437">
    <property type="component" value="Unassembled WGS sequence"/>
</dbReference>
<protein>
    <submittedName>
        <fullName evidence="2">Uncharacterized protein</fullName>
    </submittedName>
</protein>
<dbReference type="InterPro" id="IPR032675">
    <property type="entry name" value="LRR_dom_sf"/>
</dbReference>
<evidence type="ECO:0000313" key="2">
    <source>
        <dbReference type="EMBL" id="KAK8120191.1"/>
    </source>
</evidence>
<dbReference type="AlphaFoldDB" id="A0AAW0QYV5"/>
<dbReference type="Gene3D" id="3.80.10.10">
    <property type="entry name" value="Ribonuclease Inhibitor"/>
    <property type="match status" value="1"/>
</dbReference>
<keyword evidence="1" id="KW-0732">Signal</keyword>
<gene>
    <name evidence="2" type="ORF">PG999_004311</name>
</gene>
<feature type="chain" id="PRO_5043418461" evidence="1">
    <location>
        <begin position="20"/>
        <end position="493"/>
    </location>
</feature>
<evidence type="ECO:0000256" key="1">
    <source>
        <dbReference type="SAM" id="SignalP"/>
    </source>
</evidence>
<keyword evidence="3" id="KW-1185">Reference proteome</keyword>
<proteinExistence type="predicted"/>
<sequence length="493" mass="55830">MAQLARALLFLSVLVFITALEIPCHSELKLISKPQQISAIDILFPGRSFGGRSDTYLDLVHERLGTCPEIRNLDLSIDDRTCSPYDGAYILPLSPFKSTKYAAALESLKLRGYDFADREANWVRPPSWRIWRNLYERIHNFSLDWYHGEIDIEDVWDFKIIWEMGWKGSLGWAWYAARCSLPGAQCHLTSLELWTRAMDFSKLQHLTLAHCHGGTDLLVEHLIPKLTSLRGLALLDNMFTGLFLALGQNTLERISFVTHDLLYDIPDKVTSFAETRPWILHHSESLRSLEWRVRETLGISPRPMIPLADLRDMHTLAPNLQELSIDLDPNGTWPWEMLDAIVEGAPASLKNLTMYLQLASDCKHHQGEFGHSSVTNGEVPPRCCTGIDEYRQPALTVRSATAMFEHLMMKTGEVGKPGLTAVTFRSGYWGPRSEGMLGGSGWLESQRNGNIMCTPMLQGGDDRDELRSGPCSGSYIVISKENGYNGWFDDYHW</sequence>
<dbReference type="EMBL" id="JAQQWP010000004">
    <property type="protein sequence ID" value="KAK8120191.1"/>
    <property type="molecule type" value="Genomic_DNA"/>
</dbReference>
<organism evidence="2 3">
    <name type="scientific">Apiospora kogelbergensis</name>
    <dbReference type="NCBI Taxonomy" id="1337665"/>
    <lineage>
        <taxon>Eukaryota</taxon>
        <taxon>Fungi</taxon>
        <taxon>Dikarya</taxon>
        <taxon>Ascomycota</taxon>
        <taxon>Pezizomycotina</taxon>
        <taxon>Sordariomycetes</taxon>
        <taxon>Xylariomycetidae</taxon>
        <taxon>Amphisphaeriales</taxon>
        <taxon>Apiosporaceae</taxon>
        <taxon>Apiospora</taxon>
    </lineage>
</organism>
<comment type="caution">
    <text evidence="2">The sequence shown here is derived from an EMBL/GenBank/DDBJ whole genome shotgun (WGS) entry which is preliminary data.</text>
</comment>
<dbReference type="SUPFAM" id="SSF52047">
    <property type="entry name" value="RNI-like"/>
    <property type="match status" value="1"/>
</dbReference>
<name>A0AAW0QYV5_9PEZI</name>
<accession>A0AAW0QYV5</accession>